<accession>A0A7S7AVT6</accession>
<dbReference type="SUPFAM" id="SSF143469">
    <property type="entry name" value="ImmE5-like"/>
    <property type="match status" value="1"/>
</dbReference>
<gene>
    <name evidence="1" type="ORF">IFE08_08895</name>
</gene>
<evidence type="ECO:0000313" key="1">
    <source>
        <dbReference type="EMBL" id="QOW59974.1"/>
    </source>
</evidence>
<evidence type="ECO:0000313" key="2">
    <source>
        <dbReference type="Proteomes" id="UP000593915"/>
    </source>
</evidence>
<protein>
    <submittedName>
        <fullName evidence="1">Colicin transporter</fullName>
    </submittedName>
</protein>
<dbReference type="InterPro" id="IPR037234">
    <property type="entry name" value="ImmE5_sf"/>
</dbReference>
<dbReference type="EMBL" id="CP061839">
    <property type="protein sequence ID" value="QOW59974.1"/>
    <property type="molecule type" value="Genomic_DNA"/>
</dbReference>
<reference evidence="1 2" key="1">
    <citation type="submission" date="2020-09" db="EMBL/GenBank/DDBJ databases">
        <title>Characterization of Treponema spp. from bovine digital dermatitis in Korea.</title>
        <authorList>
            <person name="Espiritu H.M."/>
            <person name="Cho Y.I."/>
            <person name="Mamuad L."/>
        </authorList>
    </citation>
    <scope>NUCLEOTIDE SEQUENCE [LARGE SCALE GENOMIC DNA]</scope>
    <source>
        <strain evidence="1 2">KS1</strain>
    </source>
</reference>
<dbReference type="GO" id="GO:0030153">
    <property type="term" value="P:bacteriocin immunity"/>
    <property type="evidence" value="ECO:0007669"/>
    <property type="project" value="InterPro"/>
</dbReference>
<dbReference type="RefSeq" id="WP_194075603.1">
    <property type="nucleotide sequence ID" value="NZ_CP061839.1"/>
</dbReference>
<dbReference type="Pfam" id="PF11480">
    <property type="entry name" value="ImmE5"/>
    <property type="match status" value="1"/>
</dbReference>
<organism evidence="1 2">
    <name type="scientific">Treponema pedis</name>
    <dbReference type="NCBI Taxonomy" id="409322"/>
    <lineage>
        <taxon>Bacteria</taxon>
        <taxon>Pseudomonadati</taxon>
        <taxon>Spirochaetota</taxon>
        <taxon>Spirochaetia</taxon>
        <taxon>Spirochaetales</taxon>
        <taxon>Treponemataceae</taxon>
        <taxon>Treponema</taxon>
    </lineage>
</organism>
<proteinExistence type="predicted"/>
<name>A0A7S7AVT6_9SPIR</name>
<sequence length="112" mass="13188">MNTRIDRNKRYENHMTFFELGGNGIMKLSTLAAIDVCKECTHKGMYVWKIEGGVWHNPGFEAQIDCIWDSRFQPKNNFNPTLEDNNRLAENFVKEEMVNHDVFIVTIYEENK</sequence>
<dbReference type="AlphaFoldDB" id="A0A7S7AVT6"/>
<dbReference type="Proteomes" id="UP000593915">
    <property type="component" value="Chromosome"/>
</dbReference>
<dbReference type="Gene3D" id="3.30.190.30">
    <property type="match status" value="1"/>
</dbReference>
<dbReference type="InterPro" id="IPR020127">
    <property type="entry name" value="Colicin-E5_imm"/>
</dbReference>